<comment type="similarity">
    <text evidence="1">Belongs to the sigma-70 factor family. ECF subfamily.</text>
</comment>
<proteinExistence type="inferred from homology"/>
<protein>
    <submittedName>
        <fullName evidence="7">Sigma-70 family RNA polymerase sigma factor</fullName>
    </submittedName>
</protein>
<dbReference type="Gene3D" id="1.10.10.10">
    <property type="entry name" value="Winged helix-like DNA-binding domain superfamily/Winged helix DNA-binding domain"/>
    <property type="match status" value="1"/>
</dbReference>
<dbReference type="EMBL" id="JAPNTZ010000005">
    <property type="protein sequence ID" value="MCY1139262.1"/>
    <property type="molecule type" value="Genomic_DNA"/>
</dbReference>
<gene>
    <name evidence="7" type="ORF">OWR29_14780</name>
</gene>
<dbReference type="InterPro" id="IPR013324">
    <property type="entry name" value="RNA_pol_sigma_r3/r4-like"/>
</dbReference>
<keyword evidence="3" id="KW-0731">Sigma factor</keyword>
<comment type="caution">
    <text evidence="7">The sequence shown here is derived from an EMBL/GenBank/DDBJ whole genome shotgun (WGS) entry which is preliminary data.</text>
</comment>
<evidence type="ECO:0000313" key="7">
    <source>
        <dbReference type="EMBL" id="MCY1139262.1"/>
    </source>
</evidence>
<evidence type="ECO:0000256" key="2">
    <source>
        <dbReference type="ARBA" id="ARBA00023015"/>
    </source>
</evidence>
<evidence type="ECO:0000259" key="6">
    <source>
        <dbReference type="Pfam" id="PF08281"/>
    </source>
</evidence>
<dbReference type="InterPro" id="IPR013325">
    <property type="entry name" value="RNA_pol_sigma_r2"/>
</dbReference>
<dbReference type="SUPFAM" id="SSF88946">
    <property type="entry name" value="Sigma2 domain of RNA polymerase sigma factors"/>
    <property type="match status" value="1"/>
</dbReference>
<dbReference type="PANTHER" id="PTHR30173">
    <property type="entry name" value="SIGMA 19 FACTOR"/>
    <property type="match status" value="1"/>
</dbReference>
<feature type="domain" description="RNA polymerase sigma factor 70 region 4 type 2" evidence="6">
    <location>
        <begin position="92"/>
        <end position="143"/>
    </location>
</feature>
<sequence length="190" mass="20878">MLADFLQVRDRLLRIATRIAGAEAEDVVQDAWLRWQRVDHNTVLDPPAYLSRTTVHLSLNRAQHRPAPALPTAARPADPADQVTAADELRSALALLVARLEPRSRVAYTLREAFELPYRQIGDLLGITEPHTRQLVGRARRRLAAGPDHPVPRDEHRALLAAFQHTARTGDPAALAGLARSPESARAAAA</sequence>
<organism evidence="7 8">
    <name type="scientific">Paractinoplanes pyxinae</name>
    <dbReference type="NCBI Taxonomy" id="2997416"/>
    <lineage>
        <taxon>Bacteria</taxon>
        <taxon>Bacillati</taxon>
        <taxon>Actinomycetota</taxon>
        <taxon>Actinomycetes</taxon>
        <taxon>Micromonosporales</taxon>
        <taxon>Micromonosporaceae</taxon>
        <taxon>Paractinoplanes</taxon>
    </lineage>
</organism>
<dbReference type="SUPFAM" id="SSF88659">
    <property type="entry name" value="Sigma3 and sigma4 domains of RNA polymerase sigma factors"/>
    <property type="match status" value="1"/>
</dbReference>
<keyword evidence="2" id="KW-0805">Transcription regulation</keyword>
<dbReference type="PANTHER" id="PTHR30173:SF36">
    <property type="entry name" value="ECF RNA POLYMERASE SIGMA FACTOR SIGJ"/>
    <property type="match status" value="1"/>
</dbReference>
<evidence type="ECO:0000256" key="1">
    <source>
        <dbReference type="ARBA" id="ARBA00010641"/>
    </source>
</evidence>
<keyword evidence="8" id="KW-1185">Reference proteome</keyword>
<dbReference type="InterPro" id="IPR036388">
    <property type="entry name" value="WH-like_DNA-bd_sf"/>
</dbReference>
<evidence type="ECO:0000259" key="5">
    <source>
        <dbReference type="Pfam" id="PF04542"/>
    </source>
</evidence>
<dbReference type="Proteomes" id="UP001151002">
    <property type="component" value="Unassembled WGS sequence"/>
</dbReference>
<keyword evidence="4" id="KW-0804">Transcription</keyword>
<evidence type="ECO:0000256" key="4">
    <source>
        <dbReference type="ARBA" id="ARBA00023163"/>
    </source>
</evidence>
<dbReference type="RefSeq" id="WP_267563375.1">
    <property type="nucleotide sequence ID" value="NZ_JAPNTZ010000005.1"/>
</dbReference>
<dbReference type="Pfam" id="PF04542">
    <property type="entry name" value="Sigma70_r2"/>
    <property type="match status" value="1"/>
</dbReference>
<evidence type="ECO:0000256" key="3">
    <source>
        <dbReference type="ARBA" id="ARBA00023082"/>
    </source>
</evidence>
<name>A0ABT4AYE1_9ACTN</name>
<dbReference type="InterPro" id="IPR052704">
    <property type="entry name" value="ECF_Sigma-70_Domain"/>
</dbReference>
<accession>A0ABT4AYE1</accession>
<dbReference type="InterPro" id="IPR014284">
    <property type="entry name" value="RNA_pol_sigma-70_dom"/>
</dbReference>
<dbReference type="InterPro" id="IPR013249">
    <property type="entry name" value="RNA_pol_sigma70_r4_t2"/>
</dbReference>
<dbReference type="NCBIfam" id="TIGR02937">
    <property type="entry name" value="sigma70-ECF"/>
    <property type="match status" value="1"/>
</dbReference>
<evidence type="ECO:0000313" key="8">
    <source>
        <dbReference type="Proteomes" id="UP001151002"/>
    </source>
</evidence>
<feature type="domain" description="RNA polymerase sigma-70 region 2" evidence="5">
    <location>
        <begin position="7"/>
        <end position="61"/>
    </location>
</feature>
<dbReference type="Pfam" id="PF08281">
    <property type="entry name" value="Sigma70_r4_2"/>
    <property type="match status" value="1"/>
</dbReference>
<dbReference type="InterPro" id="IPR007627">
    <property type="entry name" value="RNA_pol_sigma70_r2"/>
</dbReference>
<reference evidence="7" key="1">
    <citation type="submission" date="2022-11" db="EMBL/GenBank/DDBJ databases">
        <authorList>
            <person name="Somphong A."/>
            <person name="Phongsopitanun W."/>
        </authorList>
    </citation>
    <scope>NUCLEOTIDE SEQUENCE</scope>
    <source>
        <strain evidence="7">Pm04-4</strain>
    </source>
</reference>